<dbReference type="EMBL" id="JAEHOE010000009">
    <property type="protein sequence ID" value="KAG2498766.1"/>
    <property type="molecule type" value="Genomic_DNA"/>
</dbReference>
<evidence type="ECO:0000256" key="7">
    <source>
        <dbReference type="SAM" id="MobiDB-lite"/>
    </source>
</evidence>
<evidence type="ECO:0000313" key="10">
    <source>
        <dbReference type="Proteomes" id="UP000612055"/>
    </source>
</evidence>
<dbReference type="Proteomes" id="UP000612055">
    <property type="component" value="Unassembled WGS sequence"/>
</dbReference>
<evidence type="ECO:0000256" key="1">
    <source>
        <dbReference type="ARBA" id="ARBA00005234"/>
    </source>
</evidence>
<feature type="compositionally biased region" description="Basic and acidic residues" evidence="7">
    <location>
        <begin position="1317"/>
        <end position="1332"/>
    </location>
</feature>
<keyword evidence="2" id="KW-0645">Protease</keyword>
<feature type="compositionally biased region" description="Gly residues" evidence="7">
    <location>
        <begin position="680"/>
        <end position="690"/>
    </location>
</feature>
<feature type="compositionally biased region" description="Low complexity" evidence="7">
    <location>
        <begin position="146"/>
        <end position="160"/>
    </location>
</feature>
<evidence type="ECO:0000256" key="2">
    <source>
        <dbReference type="ARBA" id="ARBA00022670"/>
    </source>
</evidence>
<reference evidence="9" key="1">
    <citation type="journal article" date="2020" name="bioRxiv">
        <title>Comparative genomics of Chlamydomonas.</title>
        <authorList>
            <person name="Craig R.J."/>
            <person name="Hasan A.R."/>
            <person name="Ness R.W."/>
            <person name="Keightley P.D."/>
        </authorList>
    </citation>
    <scope>NUCLEOTIDE SEQUENCE</scope>
    <source>
        <strain evidence="9">CCAP 11/70</strain>
    </source>
</reference>
<feature type="compositionally biased region" description="Low complexity" evidence="7">
    <location>
        <begin position="846"/>
        <end position="855"/>
    </location>
</feature>
<comment type="caution">
    <text evidence="9">The sequence shown here is derived from an EMBL/GenBank/DDBJ whole genome shotgun (WGS) entry which is preliminary data.</text>
</comment>
<feature type="compositionally biased region" description="Gly residues" evidence="7">
    <location>
        <begin position="796"/>
        <end position="806"/>
    </location>
</feature>
<keyword evidence="3" id="KW-0479">Metal-binding</keyword>
<evidence type="ECO:0000256" key="4">
    <source>
        <dbReference type="ARBA" id="ARBA00022771"/>
    </source>
</evidence>
<dbReference type="SUPFAM" id="SSF54001">
    <property type="entry name" value="Cysteine proteinases"/>
    <property type="match status" value="1"/>
</dbReference>
<feature type="region of interest" description="Disordered" evidence="7">
    <location>
        <begin position="1267"/>
        <end position="1359"/>
    </location>
</feature>
<dbReference type="GO" id="GO:0008234">
    <property type="term" value="F:cysteine-type peptidase activity"/>
    <property type="evidence" value="ECO:0007669"/>
    <property type="project" value="InterPro"/>
</dbReference>
<dbReference type="SUPFAM" id="SSF57903">
    <property type="entry name" value="FYVE/PHD zinc finger"/>
    <property type="match status" value="1"/>
</dbReference>
<dbReference type="OrthoDB" id="6073341at2759"/>
<feature type="compositionally biased region" description="Basic and acidic residues" evidence="7">
    <location>
        <begin position="1343"/>
        <end position="1359"/>
    </location>
</feature>
<dbReference type="InterPro" id="IPR013083">
    <property type="entry name" value="Znf_RING/FYVE/PHD"/>
</dbReference>
<dbReference type="InterPro" id="IPR001965">
    <property type="entry name" value="Znf_PHD"/>
</dbReference>
<organism evidence="9 10">
    <name type="scientific">Edaphochlamys debaryana</name>
    <dbReference type="NCBI Taxonomy" id="47281"/>
    <lineage>
        <taxon>Eukaryota</taxon>
        <taxon>Viridiplantae</taxon>
        <taxon>Chlorophyta</taxon>
        <taxon>core chlorophytes</taxon>
        <taxon>Chlorophyceae</taxon>
        <taxon>CS clade</taxon>
        <taxon>Chlamydomonadales</taxon>
        <taxon>Chlamydomonadales incertae sedis</taxon>
        <taxon>Edaphochlamys</taxon>
    </lineage>
</organism>
<comment type="similarity">
    <text evidence="1">Belongs to the peptidase C48 family.</text>
</comment>
<evidence type="ECO:0000256" key="6">
    <source>
        <dbReference type="ARBA" id="ARBA00022833"/>
    </source>
</evidence>
<feature type="compositionally biased region" description="Gly residues" evidence="7">
    <location>
        <begin position="719"/>
        <end position="729"/>
    </location>
</feature>
<feature type="region of interest" description="Disordered" evidence="7">
    <location>
        <begin position="540"/>
        <end position="912"/>
    </location>
</feature>
<dbReference type="InterPro" id="IPR040648">
    <property type="entry name" value="HMGXB3_CxC4"/>
</dbReference>
<dbReference type="PROSITE" id="PS50600">
    <property type="entry name" value="ULP_PROTEASE"/>
    <property type="match status" value="1"/>
</dbReference>
<sequence>MRTLRPGTSWYLASCIAPDLEAAAAAEEEADAQHVERVISKHLNADGLLSAWSVSQMPVPPITFKPAGNSGGGGAVPGSQPCRADAAGADSAPDRQGNSGGGGAVPGSQPCRADAAGADSAPDRQASAWEAATPAEGNSGGGGAVPGSRPCGADAAGADSAPDRQASAWEAATPAEGNSGGGGAVPDAAGADSAPDRQGNSGGGGAVPGSRPCGADAAGADSAPDRQASAWEAATPAEGNSGGGGAVPDAAGADSAPDRQARLAVCSGRSFMYGLTAVLPVTVYKRVCSCGGELPFDGAEHGVLNLNNRDLFAHQALRQYCFLLATSGLTFHGFWQSRVASYADLGACEDVDYLMGKRLEFREAWVNYVILQGIDYASVFACKCATPHDAVLVDGIVLGPRKSQVRQHVPWVRPLRTDPVSGSLHSRRVLIPNAVLRTQLRRFFDPGAAKVPGLSRDEFRALKSAAVISRSEANCLHPYLGHHATIQDGRLATSLRPELRRLIASLLSESPVCSILPAHLVSVVDSLANGGALTKANSDLLGLPGSPAPQEQAAEAEAEEEAEAAVGREPGASRKGAKEEAKVASGGDARAARLMSGQAAGAGAGSGGAMSSGKAAAELPGSPAPQEQAAEAEAEEEEEEEAEAAVGREPGASRKGAKEEAKVASGGDARATRRKKGQAAGAGAGSGDGISSGEAAAKEAKVASGGDARAARRMSGQAAGAGAGSGGAMSSGKAAAELPGSPAPQEQAAEAEEEEEEAEAAVGREPGASRKGAKEEAKVASGGDARATRRKKGQAAGAGAGSGDGISSGEAAAKEAKVASGGDARAARRMRGQAAGVGGGGGGAMSSGKAAAEASPRPPSEDSEGDDVPIASLGKRPRPEDDMDKPGEGGEAAGDKGTEPIKRTPLTHGVEAKRRRRMADIYDNEGPALLLPDSNKCLVCNSAASRHQLLVCDDCGMCMHTFCGGMLPLIPPGKFFCGKCAVGQGAQPPVPITLRPDLALVDEGRLFPDHATVHSRVLQTGPPNARLVRIVDGRSFTFNLSREKLQTLAKADTMLHSSIIDGFVEYLRERNDLLRGKVLFLSVGLYNKIHLDKGGTDFAEATKWFEPKGLKYAGVEARAFLDWDCIAVPIHLPDNWEPGQKELPEVFTGHYIWANTMPAERQIVVLDPYPWKSKGVNKEVGDHLLELVEFESRKMGRAFQKEEWEVVEPVTLAKQREGSQDCGVFAMLYGYCTGLGAPMPQVGSDIDVMELRKSFLHMLMTKAVDWPTSRGRRERRMGSSGQRGITGVPKVKRGAVEGGVGGEAGEEGKAPSKRRKGAESAETKEKSKEKGAGKKKSKKEKKEKKQKEEGKEGMKKKEE</sequence>
<evidence type="ECO:0000259" key="8">
    <source>
        <dbReference type="PROSITE" id="PS50600"/>
    </source>
</evidence>
<dbReference type="GO" id="GO:0008270">
    <property type="term" value="F:zinc ion binding"/>
    <property type="evidence" value="ECO:0007669"/>
    <property type="project" value="UniProtKB-KW"/>
</dbReference>
<feature type="compositionally biased region" description="Basic residues" evidence="7">
    <location>
        <begin position="1333"/>
        <end position="1342"/>
    </location>
</feature>
<protein>
    <recommendedName>
        <fullName evidence="8">Ubiquitin-like protease family profile domain-containing protein</fullName>
    </recommendedName>
</protein>
<feature type="region of interest" description="Disordered" evidence="7">
    <location>
        <begin position="63"/>
        <end position="255"/>
    </location>
</feature>
<name>A0A835YA11_9CHLO</name>
<keyword evidence="10" id="KW-1185">Reference proteome</keyword>
<evidence type="ECO:0000313" key="9">
    <source>
        <dbReference type="EMBL" id="KAG2498766.1"/>
    </source>
</evidence>
<accession>A0A835YA11</accession>
<feature type="compositionally biased region" description="Acidic residues" evidence="7">
    <location>
        <begin position="554"/>
        <end position="563"/>
    </location>
</feature>
<feature type="compositionally biased region" description="Gly residues" evidence="7">
    <location>
        <begin position="835"/>
        <end position="845"/>
    </location>
</feature>
<dbReference type="GO" id="GO:0006508">
    <property type="term" value="P:proteolysis"/>
    <property type="evidence" value="ECO:0007669"/>
    <property type="project" value="UniProtKB-KW"/>
</dbReference>
<evidence type="ECO:0000256" key="5">
    <source>
        <dbReference type="ARBA" id="ARBA00022801"/>
    </source>
</evidence>
<keyword evidence="6" id="KW-0862">Zinc</keyword>
<dbReference type="Gene3D" id="3.30.40.10">
    <property type="entry name" value="Zinc/RING finger domain, C3HC4 (zinc finger)"/>
    <property type="match status" value="1"/>
</dbReference>
<dbReference type="InterPro" id="IPR011011">
    <property type="entry name" value="Znf_FYVE_PHD"/>
</dbReference>
<feature type="compositionally biased region" description="Gly residues" evidence="7">
    <location>
        <begin position="600"/>
        <end position="610"/>
    </location>
</feature>
<dbReference type="Gene3D" id="3.40.395.10">
    <property type="entry name" value="Adenoviral Proteinase, Chain A"/>
    <property type="match status" value="1"/>
</dbReference>
<evidence type="ECO:0000256" key="3">
    <source>
        <dbReference type="ARBA" id="ARBA00022723"/>
    </source>
</evidence>
<dbReference type="SMART" id="SM00249">
    <property type="entry name" value="PHD"/>
    <property type="match status" value="1"/>
</dbReference>
<dbReference type="InterPro" id="IPR038765">
    <property type="entry name" value="Papain-like_cys_pep_sf"/>
</dbReference>
<dbReference type="Pfam" id="PF18717">
    <property type="entry name" value="CxC4"/>
    <property type="match status" value="1"/>
</dbReference>
<dbReference type="InterPro" id="IPR003653">
    <property type="entry name" value="Peptidase_C48_C"/>
</dbReference>
<feature type="compositionally biased region" description="Low complexity" evidence="7">
    <location>
        <begin position="208"/>
        <end position="222"/>
    </location>
</feature>
<proteinExistence type="inferred from homology"/>
<keyword evidence="4" id="KW-0863">Zinc-finger</keyword>
<gene>
    <name evidence="9" type="ORF">HYH03_003505</name>
</gene>
<keyword evidence="5" id="KW-0378">Hydrolase</keyword>
<feature type="domain" description="Ubiquitin-like protease family profile" evidence="8">
    <location>
        <begin position="1038"/>
        <end position="1233"/>
    </location>
</feature>
<feature type="compositionally biased region" description="Basic and acidic residues" evidence="7">
    <location>
        <begin position="877"/>
        <end position="902"/>
    </location>
</feature>
<feature type="compositionally biased region" description="Acidic residues" evidence="7">
    <location>
        <begin position="630"/>
        <end position="643"/>
    </location>
</feature>
<feature type="compositionally biased region" description="Acidic residues" evidence="7">
    <location>
        <begin position="749"/>
        <end position="759"/>
    </location>
</feature>